<dbReference type="InterPro" id="IPR025660">
    <property type="entry name" value="Pept_his_AS"/>
</dbReference>
<dbReference type="SMART" id="SM00645">
    <property type="entry name" value="Pept_C1"/>
    <property type="match status" value="1"/>
</dbReference>
<evidence type="ECO:0000256" key="5">
    <source>
        <dbReference type="ARBA" id="ARBA00022989"/>
    </source>
</evidence>
<evidence type="ECO:0000256" key="8">
    <source>
        <dbReference type="ARBA" id="ARBA00023157"/>
    </source>
</evidence>
<evidence type="ECO:0000256" key="1">
    <source>
        <dbReference type="ARBA" id="ARBA00004606"/>
    </source>
</evidence>
<reference evidence="14 15" key="2">
    <citation type="submission" date="2013-02" db="EMBL/GenBank/DDBJ databases">
        <title>The Genome Sequence of Plasmodium falciparum Vietnam Oak-Knoll (FVO).</title>
        <authorList>
            <consortium name="The Broad Institute Genome Sequencing Platform"/>
            <consortium name="The Broad Institute Genome Sequencing Center for Infectious Disease"/>
            <person name="Neafsey D."/>
            <person name="Cheeseman I."/>
            <person name="Volkman S."/>
            <person name="Adams J."/>
            <person name="Walker B."/>
            <person name="Young S.K."/>
            <person name="Zeng Q."/>
            <person name="Gargeya S."/>
            <person name="Fitzgerald M."/>
            <person name="Haas B."/>
            <person name="Abouelleil A."/>
            <person name="Alvarado L."/>
            <person name="Arachchi H.M."/>
            <person name="Berlin A.M."/>
            <person name="Chapman S.B."/>
            <person name="Dewar J."/>
            <person name="Goldberg J."/>
            <person name="Griggs A."/>
            <person name="Gujja S."/>
            <person name="Hansen M."/>
            <person name="Howarth C."/>
            <person name="Imamovic A."/>
            <person name="Larimer J."/>
            <person name="McCowan C."/>
            <person name="Murphy C."/>
            <person name="Neiman D."/>
            <person name="Pearson M."/>
            <person name="Priest M."/>
            <person name="Roberts A."/>
            <person name="Saif S."/>
            <person name="Shea T."/>
            <person name="Sisk P."/>
            <person name="Sykes S."/>
            <person name="Wortman J."/>
            <person name="Nusbaum C."/>
            <person name="Birren B."/>
        </authorList>
    </citation>
    <scope>NUCLEOTIDE SEQUENCE [LARGE SCALE GENOMIC DNA]</scope>
    <source>
        <strain evidence="15">Vietnam Oak-Knoll (FVO)</strain>
    </source>
</reference>
<dbReference type="InterPro" id="IPR025661">
    <property type="entry name" value="Pept_asp_AS"/>
</dbReference>
<dbReference type="SUPFAM" id="SSF54001">
    <property type="entry name" value="Cysteine proteinases"/>
    <property type="match status" value="1"/>
</dbReference>
<evidence type="ECO:0000256" key="11">
    <source>
        <dbReference type="SAM" id="Phobius"/>
    </source>
</evidence>
<evidence type="ECO:0000259" key="13">
    <source>
        <dbReference type="SMART" id="SM00848"/>
    </source>
</evidence>
<sequence length="569" mass="66914">MVAIKEMKEFAFARPSLVETLNKKKKFLKKKEKRTFVLSIYAFITFIIFCIGILYFTNKSSAHNNNNNKNEHSLKKEEIELLRVLLEKYKKQKDGILNESSNEEDEEKYTLNSETYNNKNNVSNIKNDSIKSKKEEYINLERILLEKYKKFINENNEENRKELSNILHKLLEINKLILREEKDDKKVYLINDNYDEKGALEIGMNEEMKYKKEDPINNIKYASKFFKFMKEHNKVYKNIDEQMRKFEIFKINYISIKNHNKLNKNAMYKKKVNQFSDYSEEELKEYFKTLLHVPNHMIEKYSKPFENHLKDNILISEFYTNGKRNEKDIFSKVPEILDYREKGIVHEPKDQGLCGSCWAFASVGNIESVFAKKNKNILSFSEQEVVDCSKDNFGCDGGHPFYSFLYVLQNELCLGDEYKYKAKDDMFCLNYRCKRKVSLSSIGAVKENQLILALNEVGPLSVNVGVNNDFVAYSEGVYNGTCSEELNHSVLLVGYGQVEKTKLNYNNKIQTYNTKENSNQPDDNIIYYWIIKNSWSKKWGENGFMRLSRNKNGDNVFCGIGEEVFYPIL</sequence>
<dbReference type="GO" id="GO:0006508">
    <property type="term" value="P:proteolysis"/>
    <property type="evidence" value="ECO:0007669"/>
    <property type="project" value="InterPro"/>
</dbReference>
<name>A0A024UZ62_PLAFA</name>
<dbReference type="PANTHER" id="PTHR12411">
    <property type="entry name" value="CYSTEINE PROTEASE FAMILY C1-RELATED"/>
    <property type="match status" value="1"/>
</dbReference>
<feature type="domain" description="Peptidase C1A papain C-terminal" evidence="12">
    <location>
        <begin position="333"/>
        <end position="568"/>
    </location>
</feature>
<protein>
    <submittedName>
        <fullName evidence="14">Trophozoite cysteine proteinase</fullName>
    </submittedName>
</protein>
<keyword evidence="8" id="KW-1015">Disulfide bond</keyword>
<dbReference type="InterPro" id="IPR013201">
    <property type="entry name" value="Prot_inhib_I29"/>
</dbReference>
<dbReference type="PROSITE" id="PS00640">
    <property type="entry name" value="THIOL_PROTEASE_ASN"/>
    <property type="match status" value="1"/>
</dbReference>
<dbReference type="PRINTS" id="PR00705">
    <property type="entry name" value="PAPAIN"/>
</dbReference>
<evidence type="ECO:0000256" key="6">
    <source>
        <dbReference type="ARBA" id="ARBA00023136"/>
    </source>
</evidence>
<evidence type="ECO:0000256" key="7">
    <source>
        <dbReference type="ARBA" id="ARBA00023145"/>
    </source>
</evidence>
<dbReference type="InterPro" id="IPR039417">
    <property type="entry name" value="Peptidase_C1A_papain-like"/>
</dbReference>
<gene>
    <name evidence="14" type="ORF">PFFVO_05212</name>
</gene>
<comment type="similarity">
    <text evidence="2">Belongs to the peptidase C1 family.</text>
</comment>
<evidence type="ECO:0000259" key="12">
    <source>
        <dbReference type="SMART" id="SM00645"/>
    </source>
</evidence>
<keyword evidence="7" id="KW-0865">Zymogen</keyword>
<keyword evidence="4" id="KW-0735">Signal-anchor</keyword>
<dbReference type="GO" id="GO:0008234">
    <property type="term" value="F:cysteine-type peptidase activity"/>
    <property type="evidence" value="ECO:0007669"/>
    <property type="project" value="InterPro"/>
</dbReference>
<keyword evidence="5 11" id="KW-1133">Transmembrane helix</keyword>
<keyword evidence="3 11" id="KW-0812">Transmembrane</keyword>
<organism evidence="14 15">
    <name type="scientific">Plasmodium falciparum Vietnam Oak-Knoll</name>
    <name type="common">FVO</name>
    <dbReference type="NCBI Taxonomy" id="1036723"/>
    <lineage>
        <taxon>Eukaryota</taxon>
        <taxon>Sar</taxon>
        <taxon>Alveolata</taxon>
        <taxon>Apicomplexa</taxon>
        <taxon>Aconoidasida</taxon>
        <taxon>Haemosporida</taxon>
        <taxon>Plasmodiidae</taxon>
        <taxon>Plasmodium</taxon>
        <taxon>Plasmodium (Laverania)</taxon>
    </lineage>
</organism>
<dbReference type="InterPro" id="IPR013128">
    <property type="entry name" value="Peptidase_C1A"/>
</dbReference>
<accession>A0A024UZ62</accession>
<dbReference type="AlphaFoldDB" id="A0A024UZ62"/>
<keyword evidence="9" id="KW-0325">Glycoprotein</keyword>
<dbReference type="SMART" id="SM00848">
    <property type="entry name" value="Inhibitor_I29"/>
    <property type="match status" value="1"/>
</dbReference>
<evidence type="ECO:0000313" key="15">
    <source>
        <dbReference type="Proteomes" id="UP000030690"/>
    </source>
</evidence>
<evidence type="ECO:0000313" key="14">
    <source>
        <dbReference type="EMBL" id="ETW15881.1"/>
    </source>
</evidence>
<dbReference type="InterPro" id="IPR038765">
    <property type="entry name" value="Papain-like_cys_pep_sf"/>
</dbReference>
<dbReference type="InterPro" id="IPR000668">
    <property type="entry name" value="Peptidase_C1A_C"/>
</dbReference>
<dbReference type="PROSITE" id="PS00139">
    <property type="entry name" value="THIOL_PROTEASE_CYS"/>
    <property type="match status" value="1"/>
</dbReference>
<dbReference type="OrthoDB" id="190265at2759"/>
<reference evidence="14 15" key="1">
    <citation type="submission" date="2013-02" db="EMBL/GenBank/DDBJ databases">
        <title>The Genome Annotation of Plasmodium falciparum Vietnam Oak-Knoll (FVO).</title>
        <authorList>
            <consortium name="The Broad Institute Genome Sequencing Platform"/>
            <consortium name="The Broad Institute Genome Sequencing Center for Infectious Disease"/>
            <person name="Neafsey D."/>
            <person name="Hoffman S."/>
            <person name="Volkman S."/>
            <person name="Rosenthal P."/>
            <person name="Walker B."/>
            <person name="Young S.K."/>
            <person name="Zeng Q."/>
            <person name="Gargeya S."/>
            <person name="Fitzgerald M."/>
            <person name="Haas B."/>
            <person name="Abouelleil A."/>
            <person name="Allen A.W."/>
            <person name="Alvarado L."/>
            <person name="Arachchi H.M."/>
            <person name="Berlin A.M."/>
            <person name="Chapman S.B."/>
            <person name="Gainer-Dewar J."/>
            <person name="Goldberg J."/>
            <person name="Griggs A."/>
            <person name="Gujja S."/>
            <person name="Hansen M."/>
            <person name="Howarth C."/>
            <person name="Imamovic A."/>
            <person name="Ireland A."/>
            <person name="Larimer J."/>
            <person name="McCowan C."/>
            <person name="Murphy C."/>
            <person name="Pearson M."/>
            <person name="Poon T.W."/>
            <person name="Priest M."/>
            <person name="Roberts A."/>
            <person name="Saif S."/>
            <person name="Shea T."/>
            <person name="Sisk P."/>
            <person name="Sykes S."/>
            <person name="Wortman J."/>
            <person name="Nusbaum C."/>
            <person name="Birren B."/>
        </authorList>
    </citation>
    <scope>NUCLEOTIDE SEQUENCE [LARGE SCALE GENOMIC DNA]</scope>
    <source>
        <strain evidence="15">Vietnam Oak-Knoll (FVO)</strain>
    </source>
</reference>
<evidence type="ECO:0000256" key="3">
    <source>
        <dbReference type="ARBA" id="ARBA00022692"/>
    </source>
</evidence>
<dbReference type="GO" id="GO:0016020">
    <property type="term" value="C:membrane"/>
    <property type="evidence" value="ECO:0007669"/>
    <property type="project" value="UniProtKB-SubCell"/>
</dbReference>
<dbReference type="EMBL" id="KI925152">
    <property type="protein sequence ID" value="ETW15881.1"/>
    <property type="molecule type" value="Genomic_DNA"/>
</dbReference>
<dbReference type="FunFam" id="3.90.70.10:FF:000160">
    <property type="entry name" value="Trophozoite cysteine proteinase"/>
    <property type="match status" value="1"/>
</dbReference>
<dbReference type="PROSITE" id="PS00639">
    <property type="entry name" value="THIOL_PROTEASE_HIS"/>
    <property type="match status" value="1"/>
</dbReference>
<dbReference type="InterPro" id="IPR000169">
    <property type="entry name" value="Pept_cys_AS"/>
</dbReference>
<dbReference type="Pfam" id="PF08246">
    <property type="entry name" value="Inhibitor_I29"/>
    <property type="match status" value="1"/>
</dbReference>
<evidence type="ECO:0000256" key="4">
    <source>
        <dbReference type="ARBA" id="ARBA00022968"/>
    </source>
</evidence>
<evidence type="ECO:0000256" key="2">
    <source>
        <dbReference type="ARBA" id="ARBA00008455"/>
    </source>
</evidence>
<keyword evidence="6 11" id="KW-0472">Membrane</keyword>
<dbReference type="CDD" id="cd02248">
    <property type="entry name" value="Peptidase_C1A"/>
    <property type="match status" value="1"/>
</dbReference>
<dbReference type="Proteomes" id="UP000030690">
    <property type="component" value="Unassembled WGS sequence"/>
</dbReference>
<evidence type="ECO:0000256" key="9">
    <source>
        <dbReference type="ARBA" id="ARBA00023180"/>
    </source>
</evidence>
<dbReference type="Gene3D" id="3.90.70.10">
    <property type="entry name" value="Cysteine proteinases"/>
    <property type="match status" value="1"/>
</dbReference>
<dbReference type="SMR" id="A0A024UZ62"/>
<feature type="domain" description="Cathepsin propeptide inhibitor" evidence="13">
    <location>
        <begin position="225"/>
        <end position="283"/>
    </location>
</feature>
<feature type="region of interest" description="Disordered" evidence="10">
    <location>
        <begin position="97"/>
        <end position="118"/>
    </location>
</feature>
<dbReference type="Pfam" id="PF00112">
    <property type="entry name" value="Peptidase_C1"/>
    <property type="match status" value="1"/>
</dbReference>
<evidence type="ECO:0000256" key="10">
    <source>
        <dbReference type="SAM" id="MobiDB-lite"/>
    </source>
</evidence>
<feature type="transmembrane region" description="Helical" evidence="11">
    <location>
        <begin position="35"/>
        <end position="56"/>
    </location>
</feature>
<comment type="subcellular location">
    <subcellularLocation>
        <location evidence="1">Membrane</location>
        <topology evidence="1">Single-pass type II membrane protein</topology>
    </subcellularLocation>
</comment>
<proteinExistence type="inferred from homology"/>